<comment type="caution">
    <text evidence="3">The sequence shown here is derived from an EMBL/GenBank/DDBJ whole genome shotgun (WGS) entry which is preliminary data.</text>
</comment>
<protein>
    <submittedName>
        <fullName evidence="3">ABC transporter substrate-binding protein</fullName>
    </submittedName>
</protein>
<reference evidence="3 4" key="1">
    <citation type="journal article" date="2019" name="Emerg. Microbes Infect.">
        <title>Comprehensive subspecies identification of 175 nontuberculous mycobacteria species based on 7547 genomic profiles.</title>
        <authorList>
            <person name="Matsumoto Y."/>
            <person name="Kinjo T."/>
            <person name="Motooka D."/>
            <person name="Nabeya D."/>
            <person name="Jung N."/>
            <person name="Uechi K."/>
            <person name="Horii T."/>
            <person name="Iida T."/>
            <person name="Fujita J."/>
            <person name="Nakamura S."/>
        </authorList>
    </citation>
    <scope>NUCLEOTIDE SEQUENCE [LARGE SCALE GENOMIC DNA]</scope>
    <source>
        <strain evidence="3 4">JCM 30726</strain>
    </source>
</reference>
<dbReference type="PANTHER" id="PTHR30535:SF7">
    <property type="entry name" value="IRON(III) DICITRATE-BINDING PROTEIN"/>
    <property type="match status" value="1"/>
</dbReference>
<evidence type="ECO:0000313" key="4">
    <source>
        <dbReference type="Proteomes" id="UP000465301"/>
    </source>
</evidence>
<comment type="similarity">
    <text evidence="1">Belongs to the bacterial solute-binding protein 8 family.</text>
</comment>
<feature type="domain" description="Fe/B12 periplasmic-binding" evidence="2">
    <location>
        <begin position="1"/>
        <end position="272"/>
    </location>
</feature>
<evidence type="ECO:0000313" key="3">
    <source>
        <dbReference type="EMBL" id="GFG95903.1"/>
    </source>
</evidence>
<dbReference type="AlphaFoldDB" id="A0A7I9Z4S9"/>
<organism evidence="3 4">
    <name type="scientific">Mycobacterium timonense</name>
    <dbReference type="NCBI Taxonomy" id="701043"/>
    <lineage>
        <taxon>Bacteria</taxon>
        <taxon>Bacillati</taxon>
        <taxon>Actinomycetota</taxon>
        <taxon>Actinomycetes</taxon>
        <taxon>Mycobacteriales</taxon>
        <taxon>Mycobacteriaceae</taxon>
        <taxon>Mycobacterium</taxon>
        <taxon>Mycobacterium avium complex (MAC)</taxon>
    </lineage>
</organism>
<dbReference type="PANTHER" id="PTHR30535">
    <property type="entry name" value="VITAMIN B12-BINDING PROTEIN"/>
    <property type="match status" value="1"/>
</dbReference>
<evidence type="ECO:0000256" key="1">
    <source>
        <dbReference type="ARBA" id="ARBA00008814"/>
    </source>
</evidence>
<accession>A0A7I9Z4S9</accession>
<dbReference type="Proteomes" id="UP000465301">
    <property type="component" value="Unassembled WGS sequence"/>
</dbReference>
<sequence length="273" mass="27811">MDGGAAAILDELGVGDRIVGTASPDFFNAFPEPERARLDRIPVIDPARGSAEAVINAKPDLVVGISAYSFGGFDGTPTVDQLHRAGAQVLVACETSGPGAVTDLSATTTFIDTAARLLNVGAQGDELNGRIRTKAQHAQPQAGAAPLRVLVLSAAPIVGQPMMTQGGRSLANGIIALAGGQNIAGDVDTDFTSLSTEAVIARDPQAIVVMTGFAPVTDQALTKSIRDSPLLAGTTAVREGRFVDVPQSILLSPSVLNGDAVMAIAEALHGPSA</sequence>
<dbReference type="Pfam" id="PF01497">
    <property type="entry name" value="Peripla_BP_2"/>
    <property type="match status" value="1"/>
</dbReference>
<dbReference type="RefSeq" id="WP_208852437.1">
    <property type="nucleotide sequence ID" value="NZ_BLLA01000001.1"/>
</dbReference>
<gene>
    <name evidence="3" type="ORF">MTIM_17820</name>
</gene>
<dbReference type="InterPro" id="IPR002491">
    <property type="entry name" value="ABC_transptr_periplasmic_BD"/>
</dbReference>
<dbReference type="EMBL" id="BLLA01000001">
    <property type="protein sequence ID" value="GFG95903.1"/>
    <property type="molecule type" value="Genomic_DNA"/>
</dbReference>
<dbReference type="Gene3D" id="3.40.50.1980">
    <property type="entry name" value="Nitrogenase molybdenum iron protein domain"/>
    <property type="match status" value="2"/>
</dbReference>
<dbReference type="SUPFAM" id="SSF53807">
    <property type="entry name" value="Helical backbone' metal receptor"/>
    <property type="match status" value="1"/>
</dbReference>
<dbReference type="PROSITE" id="PS50983">
    <property type="entry name" value="FE_B12_PBP"/>
    <property type="match status" value="1"/>
</dbReference>
<evidence type="ECO:0000259" key="2">
    <source>
        <dbReference type="PROSITE" id="PS50983"/>
    </source>
</evidence>
<dbReference type="InterPro" id="IPR050902">
    <property type="entry name" value="ABC_Transporter_SBP"/>
</dbReference>
<keyword evidence="4" id="KW-1185">Reference proteome</keyword>
<proteinExistence type="inferred from homology"/>
<name>A0A7I9Z4S9_9MYCO</name>